<dbReference type="EMBL" id="JAAGAX010000003">
    <property type="protein sequence ID" value="KAF2320614.1"/>
    <property type="molecule type" value="Genomic_DNA"/>
</dbReference>
<dbReference type="Proteomes" id="UP000467840">
    <property type="component" value="Chromosome 10"/>
</dbReference>
<evidence type="ECO:0000313" key="6">
    <source>
        <dbReference type="Proteomes" id="UP000467840"/>
    </source>
</evidence>
<dbReference type="PANTHER" id="PTHR27007">
    <property type="match status" value="1"/>
</dbReference>
<keyword evidence="1" id="KW-0430">Lectin</keyword>
<dbReference type="SUPFAM" id="SSF49899">
    <property type="entry name" value="Concanavalin A-like lectins/glucanases"/>
    <property type="match status" value="1"/>
</dbReference>
<keyword evidence="2" id="KW-0547">Nucleotide-binding</keyword>
<comment type="caution">
    <text evidence="5">The sequence shown here is derived from an EMBL/GenBank/DDBJ whole genome shotgun (WGS) entry which is preliminary data.</text>
</comment>
<evidence type="ECO:0000313" key="5">
    <source>
        <dbReference type="EMBL" id="KAF2320614.1"/>
    </source>
</evidence>
<dbReference type="Gene3D" id="2.60.120.200">
    <property type="match status" value="1"/>
</dbReference>
<protein>
    <recommendedName>
        <fullName evidence="7">Protein kinase domain-containing protein</fullName>
    </recommendedName>
</protein>
<evidence type="ECO:0000256" key="2">
    <source>
        <dbReference type="ARBA" id="ARBA00022741"/>
    </source>
</evidence>
<evidence type="ECO:0000256" key="3">
    <source>
        <dbReference type="ARBA" id="ARBA00022840"/>
    </source>
</evidence>
<accession>A0A6A6N5L9</accession>
<dbReference type="InterPro" id="IPR019825">
    <property type="entry name" value="Lectin_legB_Mn/Ca_BS"/>
</dbReference>
<dbReference type="Gene3D" id="3.30.200.20">
    <property type="entry name" value="Phosphorylase Kinase, domain 1"/>
    <property type="match status" value="1"/>
</dbReference>
<keyword evidence="6" id="KW-1185">Reference proteome</keyword>
<evidence type="ECO:0000256" key="1">
    <source>
        <dbReference type="ARBA" id="ARBA00022734"/>
    </source>
</evidence>
<gene>
    <name evidence="5" type="ORF">GH714_029041</name>
</gene>
<dbReference type="InterPro" id="IPR013320">
    <property type="entry name" value="ConA-like_dom_sf"/>
</dbReference>
<evidence type="ECO:0000256" key="4">
    <source>
        <dbReference type="ARBA" id="ARBA00023180"/>
    </source>
</evidence>
<proteinExistence type="predicted"/>
<dbReference type="GO" id="GO:0030246">
    <property type="term" value="F:carbohydrate binding"/>
    <property type="evidence" value="ECO:0007669"/>
    <property type="project" value="UniProtKB-KW"/>
</dbReference>
<dbReference type="AlphaFoldDB" id="A0A6A6N5L9"/>
<keyword evidence="4" id="KW-0325">Glycoprotein</keyword>
<keyword evidence="3" id="KW-0067">ATP-binding</keyword>
<sequence length="166" mass="18988">MSSEGIELTIKLRDMDPGGSVGRATYTKPLHLWDKASENHFIAVEFDTYQDYWDPHYTEDHVVGFVTYHLRKKRAKRGTEGKMIDPAFDFSLGDDFRSERGPRKFSHKELADATNNFSEGEMLGERGFGAVHRGFLKELNSYDSVKRVSKRSKQGVKSLLGRSEDH</sequence>
<dbReference type="GO" id="GO:0005524">
    <property type="term" value="F:ATP binding"/>
    <property type="evidence" value="ECO:0007669"/>
    <property type="project" value="UniProtKB-KW"/>
</dbReference>
<evidence type="ECO:0008006" key="7">
    <source>
        <dbReference type="Google" id="ProtNLM"/>
    </source>
</evidence>
<name>A0A6A6N5L9_HEVBR</name>
<organism evidence="5 6">
    <name type="scientific">Hevea brasiliensis</name>
    <name type="common">Para rubber tree</name>
    <name type="synonym">Siphonia brasiliensis</name>
    <dbReference type="NCBI Taxonomy" id="3981"/>
    <lineage>
        <taxon>Eukaryota</taxon>
        <taxon>Viridiplantae</taxon>
        <taxon>Streptophyta</taxon>
        <taxon>Embryophyta</taxon>
        <taxon>Tracheophyta</taxon>
        <taxon>Spermatophyta</taxon>
        <taxon>Magnoliopsida</taxon>
        <taxon>eudicotyledons</taxon>
        <taxon>Gunneridae</taxon>
        <taxon>Pentapetalae</taxon>
        <taxon>rosids</taxon>
        <taxon>fabids</taxon>
        <taxon>Malpighiales</taxon>
        <taxon>Euphorbiaceae</taxon>
        <taxon>Crotonoideae</taxon>
        <taxon>Micrandreae</taxon>
        <taxon>Hevea</taxon>
    </lineage>
</organism>
<reference evidence="5 6" key="1">
    <citation type="journal article" date="2020" name="Mol. Plant">
        <title>The Chromosome-Based Rubber Tree Genome Provides New Insights into Spurge Genome Evolution and Rubber Biosynthesis.</title>
        <authorList>
            <person name="Liu J."/>
            <person name="Shi C."/>
            <person name="Shi C.C."/>
            <person name="Li W."/>
            <person name="Zhang Q.J."/>
            <person name="Zhang Y."/>
            <person name="Li K."/>
            <person name="Lu H.F."/>
            <person name="Shi C."/>
            <person name="Zhu S.T."/>
            <person name="Xiao Z.Y."/>
            <person name="Nan H."/>
            <person name="Yue Y."/>
            <person name="Zhu X.G."/>
            <person name="Wu Y."/>
            <person name="Hong X.N."/>
            <person name="Fan G.Y."/>
            <person name="Tong Y."/>
            <person name="Zhang D."/>
            <person name="Mao C.L."/>
            <person name="Liu Y.L."/>
            <person name="Hao S.J."/>
            <person name="Liu W.Q."/>
            <person name="Lv M.Q."/>
            <person name="Zhang H.B."/>
            <person name="Liu Y."/>
            <person name="Hu-Tang G.R."/>
            <person name="Wang J.P."/>
            <person name="Wang J.H."/>
            <person name="Sun Y.H."/>
            <person name="Ni S.B."/>
            <person name="Chen W.B."/>
            <person name="Zhang X.C."/>
            <person name="Jiao Y.N."/>
            <person name="Eichler E.E."/>
            <person name="Li G.H."/>
            <person name="Liu X."/>
            <person name="Gao L.Z."/>
        </authorList>
    </citation>
    <scope>NUCLEOTIDE SEQUENCE [LARGE SCALE GENOMIC DNA]</scope>
    <source>
        <strain evidence="6">cv. GT1</strain>
        <tissue evidence="5">Leaf</tissue>
    </source>
</reference>
<dbReference type="PROSITE" id="PS00307">
    <property type="entry name" value="LECTIN_LEGUME_BETA"/>
    <property type="match status" value="1"/>
</dbReference>
<dbReference type="InterPro" id="IPR050528">
    <property type="entry name" value="L-type_Lectin-RKs"/>
</dbReference>